<protein>
    <submittedName>
        <fullName evidence="5">T9SS type A sorting domain-containing protein</fullName>
    </submittedName>
</protein>
<keyword evidence="6" id="KW-1185">Reference proteome</keyword>
<dbReference type="InterPro" id="IPR035992">
    <property type="entry name" value="Ricin_B-like_lectins"/>
</dbReference>
<dbReference type="NCBIfam" id="TIGR04183">
    <property type="entry name" value="Por_Secre_tail"/>
    <property type="match status" value="1"/>
</dbReference>
<dbReference type="PANTHER" id="PTHR31988">
    <property type="entry name" value="ESTERASE, PUTATIVE (DUF303)-RELATED"/>
    <property type="match status" value="1"/>
</dbReference>
<feature type="domain" description="Secretion system C-terminal sorting" evidence="4">
    <location>
        <begin position="434"/>
        <end position="505"/>
    </location>
</feature>
<evidence type="ECO:0000256" key="1">
    <source>
        <dbReference type="ARBA" id="ARBA00022729"/>
    </source>
</evidence>
<evidence type="ECO:0000256" key="2">
    <source>
        <dbReference type="ARBA" id="ARBA00022801"/>
    </source>
</evidence>
<dbReference type="InterPro" id="IPR005181">
    <property type="entry name" value="SASA"/>
</dbReference>
<feature type="domain" description="Sialate O-acetylesterase" evidence="3">
    <location>
        <begin position="30"/>
        <end position="255"/>
    </location>
</feature>
<proteinExistence type="predicted"/>
<dbReference type="InterPro" id="IPR052940">
    <property type="entry name" value="Carb_Esterase_6"/>
</dbReference>
<comment type="caution">
    <text evidence="5">The sequence shown here is derived from an EMBL/GenBank/DDBJ whole genome shotgun (WGS) entry which is preliminary data.</text>
</comment>
<name>A0A9X1I5M1_9FLAO</name>
<accession>A0A9X1I5M1</accession>
<dbReference type="InterPro" id="IPR036514">
    <property type="entry name" value="SGNH_hydro_sf"/>
</dbReference>
<dbReference type="PANTHER" id="PTHR31988:SF19">
    <property type="entry name" value="9-O-ACETYL-N-ACETYLNEURAMINIC ACID DEACETYLASE-RELATED"/>
    <property type="match status" value="1"/>
</dbReference>
<dbReference type="InterPro" id="IPR026444">
    <property type="entry name" value="Secre_tail"/>
</dbReference>
<dbReference type="SUPFAM" id="SSF50370">
    <property type="entry name" value="Ricin B-like lectins"/>
    <property type="match status" value="1"/>
</dbReference>
<dbReference type="GO" id="GO:0016788">
    <property type="term" value="F:hydrolase activity, acting on ester bonds"/>
    <property type="evidence" value="ECO:0007669"/>
    <property type="project" value="UniProtKB-ARBA"/>
</dbReference>
<dbReference type="SUPFAM" id="SSF52266">
    <property type="entry name" value="SGNH hydrolase"/>
    <property type="match status" value="1"/>
</dbReference>
<dbReference type="Gene3D" id="3.40.50.1110">
    <property type="entry name" value="SGNH hydrolase"/>
    <property type="match status" value="1"/>
</dbReference>
<dbReference type="Pfam" id="PF03629">
    <property type="entry name" value="SASA"/>
    <property type="match status" value="1"/>
</dbReference>
<dbReference type="RefSeq" id="WP_226695303.1">
    <property type="nucleotide sequence ID" value="NZ_JAJAPX010000002.1"/>
</dbReference>
<evidence type="ECO:0000313" key="5">
    <source>
        <dbReference type="EMBL" id="MCB4807878.1"/>
    </source>
</evidence>
<gene>
    <name evidence="5" type="ORF">LG651_06410</name>
</gene>
<organism evidence="5 6">
    <name type="scientific">Neotamlana sargassicola</name>
    <dbReference type="NCBI Taxonomy" id="2883125"/>
    <lineage>
        <taxon>Bacteria</taxon>
        <taxon>Pseudomonadati</taxon>
        <taxon>Bacteroidota</taxon>
        <taxon>Flavobacteriia</taxon>
        <taxon>Flavobacteriales</taxon>
        <taxon>Flavobacteriaceae</taxon>
        <taxon>Neotamlana</taxon>
    </lineage>
</organism>
<keyword evidence="1" id="KW-0732">Signal</keyword>
<evidence type="ECO:0000313" key="6">
    <source>
        <dbReference type="Proteomes" id="UP001139286"/>
    </source>
</evidence>
<sequence>MKIILMKPKAFRYLLLCLLVLPIGLFCQNSKVFLVIGQSNAAGRGELPDPLPELNNVLVLNGAGKFEKATPALNIYSTIRDQSKTQGYNLGYTFGQAMHDNIGEQIHLVVNARAGSSIDAWEIGASQNYYGEAVARTHEALQELGSGAQLAGIIWHQGESNYARTTYIAQLSAIIEGFRTEFGNPNLPFIAGEISYENKNYLNFNYDLISNLTSSVSNTEVVSAEGLTTVPEDDIHFNALSQKILGNRYAVKMLQMMGYTNINVNIPEPDTNGITHFIPDPSREYYIQSVAGKRLAANGSNNFATAEAPTVTGNTVTWKFINSGDDGLYHVELASGGNRPRLQSNNSGTATMQPTSSSGSWTKFIIEERTYGEGVYHITAPFGSDGERRLYLDSTNGTAGMYALSNEGDESTFSIVETNSLSVNKVANVSFSSFPNPFADRFTIKGLNPSIMVKEAKVVNLNGNILKVPVSINRSEIQVYAENLSAGVYLVLLKTDKGNFTSRVIKN</sequence>
<evidence type="ECO:0000259" key="3">
    <source>
        <dbReference type="Pfam" id="PF03629"/>
    </source>
</evidence>
<reference evidence="5" key="1">
    <citation type="submission" date="2021-10" db="EMBL/GenBank/DDBJ databases">
        <title>Tamlana sargassums sp. nov., and Tamlana laminarinivorans sp. nov., two new bacteria isolated from the brown alga.</title>
        <authorList>
            <person name="Li J."/>
        </authorList>
    </citation>
    <scope>NUCLEOTIDE SEQUENCE</scope>
    <source>
        <strain evidence="5">62-3</strain>
    </source>
</reference>
<keyword evidence="2" id="KW-0378">Hydrolase</keyword>
<evidence type="ECO:0000259" key="4">
    <source>
        <dbReference type="Pfam" id="PF18962"/>
    </source>
</evidence>
<dbReference type="AlphaFoldDB" id="A0A9X1I5M1"/>
<dbReference type="Pfam" id="PF18962">
    <property type="entry name" value="Por_Secre_tail"/>
    <property type="match status" value="1"/>
</dbReference>
<dbReference type="EMBL" id="JAJAPX010000002">
    <property type="protein sequence ID" value="MCB4807878.1"/>
    <property type="molecule type" value="Genomic_DNA"/>
</dbReference>
<dbReference type="Proteomes" id="UP001139286">
    <property type="component" value="Unassembled WGS sequence"/>
</dbReference>